<feature type="transmembrane region" description="Helical" evidence="1">
    <location>
        <begin position="27"/>
        <end position="49"/>
    </location>
</feature>
<sequence>MESLMASQVGVDAKDANRDYAVGLARAFGGAIIFGLPMLMTMEMWFLGFYIERERLLLFLVLNLLMLVGLSRFGGFERTESSFDDILDAFAAYAVGVIASAAVLFIFGILTTDMPWTEIVGKIVVQSVPASFGAIIARKQLSGGAEERDDEEEEQEALEQASYGGELFLMAAGALFLAFNMAPTEEMILIGFKMSPWHGMALVLFSILLLHGFVYGVGFAGQEQSPEGKGFRARFLGYTIAGYGIALLVSLYVLWTFGRTDGVNLSQIATMTAVLGFPASVGAAIARLVV</sequence>
<keyword evidence="1" id="KW-1133">Transmembrane helix</keyword>
<name>A0A2U2J136_9SPHN</name>
<proteinExistence type="predicted"/>
<feature type="transmembrane region" description="Helical" evidence="1">
    <location>
        <begin position="202"/>
        <end position="221"/>
    </location>
</feature>
<dbReference type="InterPro" id="IPR013416">
    <property type="entry name" value="CHP02587_IM"/>
</dbReference>
<dbReference type="AlphaFoldDB" id="A0A2U2J136"/>
<feature type="transmembrane region" description="Helical" evidence="1">
    <location>
        <begin position="233"/>
        <end position="255"/>
    </location>
</feature>
<keyword evidence="1" id="KW-0472">Membrane</keyword>
<evidence type="ECO:0000313" key="2">
    <source>
        <dbReference type="EMBL" id="PWG02049.1"/>
    </source>
</evidence>
<keyword evidence="1" id="KW-0812">Transmembrane</keyword>
<organism evidence="2 3">
    <name type="scientific">Allosphingosinicella humi</name>
    <dbReference type="NCBI Taxonomy" id="2068657"/>
    <lineage>
        <taxon>Bacteria</taxon>
        <taxon>Pseudomonadati</taxon>
        <taxon>Pseudomonadota</taxon>
        <taxon>Alphaproteobacteria</taxon>
        <taxon>Sphingomonadales</taxon>
        <taxon>Sphingomonadaceae</taxon>
        <taxon>Allosphingosinicella</taxon>
    </lineage>
</organism>
<reference evidence="2 3" key="1">
    <citation type="submission" date="2018-05" db="EMBL/GenBank/DDBJ databases">
        <title>Genome of Sphingosinicella humi QZX222.</title>
        <authorList>
            <person name="Qiao Z."/>
            <person name="Wang G."/>
        </authorList>
    </citation>
    <scope>NUCLEOTIDE SEQUENCE [LARGE SCALE GENOMIC DNA]</scope>
    <source>
        <strain evidence="2 3">QZX222</strain>
    </source>
</reference>
<gene>
    <name evidence="2" type="ORF">DF286_03565</name>
</gene>
<feature type="transmembrane region" description="Helical" evidence="1">
    <location>
        <begin position="163"/>
        <end position="182"/>
    </location>
</feature>
<dbReference type="NCBIfam" id="TIGR02587">
    <property type="entry name" value="TIGR02587 family membrane protein"/>
    <property type="match status" value="1"/>
</dbReference>
<feature type="transmembrane region" description="Helical" evidence="1">
    <location>
        <begin position="56"/>
        <end position="75"/>
    </location>
</feature>
<dbReference type="EMBL" id="QFFF01000001">
    <property type="protein sequence ID" value="PWG02049.1"/>
    <property type="molecule type" value="Genomic_DNA"/>
</dbReference>
<evidence type="ECO:0000256" key="1">
    <source>
        <dbReference type="SAM" id="Phobius"/>
    </source>
</evidence>
<dbReference type="Proteomes" id="UP000245916">
    <property type="component" value="Unassembled WGS sequence"/>
</dbReference>
<dbReference type="OrthoDB" id="147125at2"/>
<comment type="caution">
    <text evidence="2">The sequence shown here is derived from an EMBL/GenBank/DDBJ whole genome shotgun (WGS) entry which is preliminary data.</text>
</comment>
<accession>A0A2U2J136</accession>
<feature type="transmembrane region" description="Helical" evidence="1">
    <location>
        <begin position="267"/>
        <end position="289"/>
    </location>
</feature>
<keyword evidence="3" id="KW-1185">Reference proteome</keyword>
<dbReference type="Pfam" id="PF09622">
    <property type="entry name" value="DUF2391"/>
    <property type="match status" value="1"/>
</dbReference>
<feature type="transmembrane region" description="Helical" evidence="1">
    <location>
        <begin position="90"/>
        <end position="110"/>
    </location>
</feature>
<dbReference type="InterPro" id="IPR024464">
    <property type="entry name" value="DUF2391"/>
</dbReference>
<evidence type="ECO:0000313" key="3">
    <source>
        <dbReference type="Proteomes" id="UP000245916"/>
    </source>
</evidence>
<protein>
    <submittedName>
        <fullName evidence="2">TIGR02587 family membrane protein</fullName>
    </submittedName>
</protein>